<dbReference type="EMBL" id="HE575322">
    <property type="protein sequence ID" value="CCC93174.1"/>
    <property type="molecule type" value="Genomic_DNA"/>
</dbReference>
<organism evidence="2">
    <name type="scientific">Trypanosoma congolense (strain IL3000)</name>
    <dbReference type="NCBI Taxonomy" id="1068625"/>
    <lineage>
        <taxon>Eukaryota</taxon>
        <taxon>Discoba</taxon>
        <taxon>Euglenozoa</taxon>
        <taxon>Kinetoplastea</taxon>
        <taxon>Metakinetoplastina</taxon>
        <taxon>Trypanosomatida</taxon>
        <taxon>Trypanosomatidae</taxon>
        <taxon>Trypanosoma</taxon>
        <taxon>Nannomonas</taxon>
    </lineage>
</organism>
<accession>G0UUW0</accession>
<feature type="region of interest" description="Disordered" evidence="1">
    <location>
        <begin position="101"/>
        <end position="139"/>
    </location>
</feature>
<gene>
    <name evidence="2" type="ORF">TCIL3000_9_5820</name>
</gene>
<proteinExistence type="predicted"/>
<reference evidence="2" key="1">
    <citation type="journal article" date="2012" name="Proc. Natl. Acad. Sci. U.S.A.">
        <title>Antigenic diversity is generated by distinct evolutionary mechanisms in African trypanosome species.</title>
        <authorList>
            <person name="Jackson A.P."/>
            <person name="Berry A."/>
            <person name="Aslett M."/>
            <person name="Allison H.C."/>
            <person name="Burton P."/>
            <person name="Vavrova-Anderson J."/>
            <person name="Brown R."/>
            <person name="Browne H."/>
            <person name="Corton N."/>
            <person name="Hauser H."/>
            <person name="Gamble J."/>
            <person name="Gilderthorp R."/>
            <person name="Marcello L."/>
            <person name="McQuillan J."/>
            <person name="Otto T.D."/>
            <person name="Quail M.A."/>
            <person name="Sanders M.J."/>
            <person name="van Tonder A."/>
            <person name="Ginger M.L."/>
            <person name="Field M.C."/>
            <person name="Barry J.D."/>
            <person name="Hertz-Fowler C."/>
            <person name="Berriman M."/>
        </authorList>
    </citation>
    <scope>NUCLEOTIDE SEQUENCE</scope>
    <source>
        <strain evidence="2">IL3000</strain>
    </source>
</reference>
<evidence type="ECO:0000256" key="1">
    <source>
        <dbReference type="SAM" id="MobiDB-lite"/>
    </source>
</evidence>
<name>G0UUW0_TRYCI</name>
<dbReference type="AlphaFoldDB" id="G0UUW0"/>
<protein>
    <submittedName>
        <fullName evidence="2">Uncharacterized protein</fullName>
    </submittedName>
</protein>
<sequence>MRVSKEAYNQLNQPLPRDIFLHVLKANVFNYNQWMEQRHKNRVDTREKPPPQHTISHASLAALSRHHHHLSLLLQSTSPVQPLQHSTRALPCGTRQFIMLRGATPQRTYSSERYARRKKETGGATHPRTKQEINCEKNE</sequence>
<evidence type="ECO:0000313" key="2">
    <source>
        <dbReference type="EMBL" id="CCC93174.1"/>
    </source>
</evidence>
<feature type="compositionally biased region" description="Basic and acidic residues" evidence="1">
    <location>
        <begin position="129"/>
        <end position="139"/>
    </location>
</feature>